<evidence type="ECO:0000313" key="2">
    <source>
        <dbReference type="Proteomes" id="UP000594014"/>
    </source>
</evidence>
<sequence>MSRQIYITENDKNKLKKLIVNAVLEGLQSDKSFGHLRDEIEKAKVLDGRKLPQNVITMNSKALISINGNEEEVTLVYPQDADLIENKISILSPIGTAILGYSEGDTIQWSVPSGMTEIHIKEVLYQPEAAGDLHL</sequence>
<name>A0ACD1A9N7_9FIRM</name>
<dbReference type="EMBL" id="CP042469">
    <property type="protein sequence ID" value="QOX62970.1"/>
    <property type="molecule type" value="Genomic_DNA"/>
</dbReference>
<keyword evidence="1" id="KW-0808">Transferase</keyword>
<reference evidence="1" key="1">
    <citation type="submission" date="2019-08" db="EMBL/GenBank/DDBJ databases">
        <title>Genome sequence of Clostridiales bacterium MT110.</title>
        <authorList>
            <person name="Cao J."/>
        </authorList>
    </citation>
    <scope>NUCLEOTIDE SEQUENCE</scope>
    <source>
        <strain evidence="1">MT110</strain>
    </source>
</reference>
<keyword evidence="1" id="KW-0418">Kinase</keyword>
<organism evidence="1 2">
    <name type="scientific">Anoxybacterium hadale</name>
    <dbReference type="NCBI Taxonomy" id="3408580"/>
    <lineage>
        <taxon>Bacteria</taxon>
        <taxon>Bacillati</taxon>
        <taxon>Bacillota</taxon>
        <taxon>Clostridia</taxon>
        <taxon>Peptostreptococcales</taxon>
        <taxon>Anaerovoracaceae</taxon>
        <taxon>Anoxybacterium</taxon>
    </lineage>
</organism>
<accession>A0ACD1A9N7</accession>
<proteinExistence type="predicted"/>
<gene>
    <name evidence="1" type="ORF">FRZ06_06260</name>
</gene>
<dbReference type="Proteomes" id="UP000594014">
    <property type="component" value="Chromosome"/>
</dbReference>
<evidence type="ECO:0000313" key="1">
    <source>
        <dbReference type="EMBL" id="QOX62970.1"/>
    </source>
</evidence>
<protein>
    <submittedName>
        <fullName evidence="1">Nucleoside diphosphate kinase regulator</fullName>
    </submittedName>
</protein>
<keyword evidence="2" id="KW-1185">Reference proteome</keyword>